<reference evidence="2" key="1">
    <citation type="journal article" date="2013" name="Proc. Natl. Acad. Sci. U.S.A.">
        <title>Improving the coverage of the cyanobacterial phylum using diversity-driven genome sequencing.</title>
        <authorList>
            <person name="Shih P.M."/>
            <person name="Wu D."/>
            <person name="Latifi A."/>
            <person name="Axen S.D."/>
            <person name="Fewer D.P."/>
            <person name="Talla E."/>
            <person name="Calteau A."/>
            <person name="Cai F."/>
            <person name="Tandeau de Marsac N."/>
            <person name="Rippka R."/>
            <person name="Herdman M."/>
            <person name="Sivonen K."/>
            <person name="Coursin T."/>
            <person name="Laurent T."/>
            <person name="Goodwin L."/>
            <person name="Nolan M."/>
            <person name="Davenport K.W."/>
            <person name="Han C.S."/>
            <person name="Rubin E.M."/>
            <person name="Eisen J.A."/>
            <person name="Woyke T."/>
            <person name="Gugger M."/>
            <person name="Kerfeld C.A."/>
        </authorList>
    </citation>
    <scope>NUCLEOTIDE SEQUENCE [LARGE SCALE GENOMIC DNA]</scope>
    <source>
        <strain evidence="2">PCC 10605</strain>
    </source>
</reference>
<dbReference type="Proteomes" id="UP000010480">
    <property type="component" value="Chromosome"/>
</dbReference>
<dbReference type="HOGENOM" id="CLU_2933654_0_0_3"/>
<evidence type="ECO:0000313" key="1">
    <source>
        <dbReference type="EMBL" id="AFZ55425.1"/>
    </source>
</evidence>
<accession>K9ZA07</accession>
<sequence>MENKEKEIRLVSNENPQPFLLSVSQNQTLLSFADLQVYQTVEFSKIKRKQSARLALIYKG</sequence>
<evidence type="ECO:0000313" key="2">
    <source>
        <dbReference type="Proteomes" id="UP000010480"/>
    </source>
</evidence>
<name>K9ZA07_CYAAP</name>
<keyword evidence="2" id="KW-1185">Reference proteome</keyword>
<dbReference type="KEGG" id="can:Cyan10605_3383"/>
<dbReference type="AlphaFoldDB" id="K9ZA07"/>
<protein>
    <submittedName>
        <fullName evidence="1">Uncharacterized protein</fullName>
    </submittedName>
</protein>
<proteinExistence type="predicted"/>
<dbReference type="EMBL" id="CP003947">
    <property type="protein sequence ID" value="AFZ55425.1"/>
    <property type="molecule type" value="Genomic_DNA"/>
</dbReference>
<gene>
    <name evidence="1" type="ordered locus">Cyan10605_3383</name>
</gene>
<organism evidence="1 2">
    <name type="scientific">Cyanobacterium aponinum (strain PCC 10605)</name>
    <dbReference type="NCBI Taxonomy" id="755178"/>
    <lineage>
        <taxon>Bacteria</taxon>
        <taxon>Bacillati</taxon>
        <taxon>Cyanobacteriota</taxon>
        <taxon>Cyanophyceae</taxon>
        <taxon>Oscillatoriophycideae</taxon>
        <taxon>Chroococcales</taxon>
        <taxon>Geminocystaceae</taxon>
        <taxon>Cyanobacterium</taxon>
    </lineage>
</organism>